<evidence type="ECO:0000256" key="15">
    <source>
        <dbReference type="ARBA" id="ARBA00023278"/>
    </source>
</evidence>
<comment type="catalytic activity">
    <reaction evidence="24">
        <text>13,14-dihydro-15-oxo-prostaglandin F1alpha + NADP(+) = 15-oxoprostaglandin F1alpha + NADPH + H(+)</text>
        <dbReference type="Rhea" id="RHEA:50592"/>
        <dbReference type="ChEBI" id="CHEBI:15378"/>
        <dbReference type="ChEBI" id="CHEBI:57783"/>
        <dbReference type="ChEBI" id="CHEBI:58349"/>
        <dbReference type="ChEBI" id="CHEBI:79072"/>
        <dbReference type="ChEBI" id="CHEBI:133411"/>
    </reaction>
    <physiologicalReaction direction="right-to-left" evidence="24">
        <dbReference type="Rhea" id="RHEA:50594"/>
    </physiologicalReaction>
</comment>
<keyword evidence="15" id="KW-0379">Hydroxylation</keyword>
<evidence type="ECO:0000256" key="13">
    <source>
        <dbReference type="ARBA" id="ARBA00023002"/>
    </source>
</evidence>
<evidence type="ECO:0000256" key="14">
    <source>
        <dbReference type="ARBA" id="ARBA00023098"/>
    </source>
</evidence>
<dbReference type="SMART" id="SM00829">
    <property type="entry name" value="PKS_ER"/>
    <property type="match status" value="1"/>
</dbReference>
<comment type="catalytic activity">
    <reaction evidence="33">
        <text>an n-alkanal + NADP(+) = an alk-2-enal + NADPH + H(+)</text>
        <dbReference type="Rhea" id="RHEA:13737"/>
        <dbReference type="ChEBI" id="CHEBI:12834"/>
        <dbReference type="ChEBI" id="CHEBI:13757"/>
        <dbReference type="ChEBI" id="CHEBI:15378"/>
        <dbReference type="ChEBI" id="CHEBI:57783"/>
        <dbReference type="ChEBI" id="CHEBI:58349"/>
        <dbReference type="EC" id="1.3.1.74"/>
    </reaction>
    <physiologicalReaction direction="right-to-left" evidence="33">
        <dbReference type="Rhea" id="RHEA:13739"/>
    </physiologicalReaction>
</comment>
<evidence type="ECO:0000256" key="17">
    <source>
        <dbReference type="ARBA" id="ARBA00032255"/>
    </source>
</evidence>
<evidence type="ECO:0000256" key="29">
    <source>
        <dbReference type="ARBA" id="ARBA00048591"/>
    </source>
</evidence>
<comment type="subunit">
    <text evidence="3">Monomer or homodimer.</text>
</comment>
<dbReference type="EC" id="1.3.1.74" evidence="5"/>
<evidence type="ECO:0000256" key="8">
    <source>
        <dbReference type="ARBA" id="ARBA00022501"/>
    </source>
</evidence>
<protein>
    <recommendedName>
        <fullName evidence="6">Prostaglandin reductase 1</fullName>
        <ecNumber evidence="4">1.3.1.48</ecNumber>
        <ecNumber evidence="5">1.3.1.74</ecNumber>
    </recommendedName>
    <alternativeName>
        <fullName evidence="19">15-oxoprostaglandin 13-reductase</fullName>
    </alternativeName>
    <alternativeName>
        <fullName evidence="17">Dithiolethione-inducible gene 1 protein</fullName>
    </alternativeName>
    <alternativeName>
        <fullName evidence="16">Leukotriene B4 12-hydroxydehydrogenase</fullName>
    </alternativeName>
    <alternativeName>
        <fullName evidence="18">NAD(P)H-dependent alkenal/one oxidoreductase</fullName>
    </alternativeName>
</protein>
<evidence type="ECO:0000256" key="16">
    <source>
        <dbReference type="ARBA" id="ARBA00031851"/>
    </source>
</evidence>
<evidence type="ECO:0000256" key="2">
    <source>
        <dbReference type="ARBA" id="ARBA00010460"/>
    </source>
</evidence>
<keyword evidence="11" id="KW-0521">NADP</keyword>
<dbReference type="GO" id="GO:0006693">
    <property type="term" value="P:prostaglandin metabolic process"/>
    <property type="evidence" value="ECO:0007669"/>
    <property type="project" value="UniProtKB-KW"/>
</dbReference>
<evidence type="ECO:0000256" key="9">
    <source>
        <dbReference type="ARBA" id="ARBA00022553"/>
    </source>
</evidence>
<evidence type="ECO:0000256" key="6">
    <source>
        <dbReference type="ARBA" id="ARBA00020651"/>
    </source>
</evidence>
<comment type="catalytic activity">
    <reaction evidence="31">
        <text>(5S,12S)-dihydroxy-(6E,10E,12E,14Z)-eicosatetraenoate + NADP(+) = 12-oxo-(5S)-hydroxy-(6E,8E,10E,14Z)-eicosatetraenoate + NADPH + H(+)</text>
        <dbReference type="Rhea" id="RHEA:51212"/>
        <dbReference type="ChEBI" id="CHEBI:15378"/>
        <dbReference type="ChEBI" id="CHEBI:57783"/>
        <dbReference type="ChEBI" id="CHEBI:58349"/>
        <dbReference type="ChEBI" id="CHEBI:133974"/>
        <dbReference type="ChEBI" id="CHEBI:133975"/>
    </reaction>
    <physiologicalReaction direction="left-to-right" evidence="31">
        <dbReference type="Rhea" id="RHEA:51213"/>
    </physiologicalReaction>
</comment>
<evidence type="ECO:0000256" key="24">
    <source>
        <dbReference type="ARBA" id="ARBA00047878"/>
    </source>
</evidence>
<comment type="catalytic activity">
    <reaction evidence="34">
        <text>hexanal + NADP(+) = (E)-hex-2-enal + NADPH + H(+)</text>
        <dbReference type="Rhea" id="RHEA:50776"/>
        <dbReference type="ChEBI" id="CHEBI:15378"/>
        <dbReference type="ChEBI" id="CHEBI:28913"/>
        <dbReference type="ChEBI" id="CHEBI:57783"/>
        <dbReference type="ChEBI" id="CHEBI:58349"/>
        <dbReference type="ChEBI" id="CHEBI:88528"/>
    </reaction>
    <physiologicalReaction direction="right-to-left" evidence="34">
        <dbReference type="Rhea" id="RHEA:50778"/>
    </physiologicalReaction>
</comment>
<evidence type="ECO:0000256" key="5">
    <source>
        <dbReference type="ARBA" id="ARBA00012410"/>
    </source>
</evidence>
<dbReference type="SUPFAM" id="SSF50129">
    <property type="entry name" value="GroES-like"/>
    <property type="match status" value="2"/>
</dbReference>
<keyword evidence="14" id="KW-0443">Lipid metabolism</keyword>
<keyword evidence="13" id="KW-0560">Oxidoreductase</keyword>
<name>A0A1A6GYC2_NEOLE</name>
<sequence>MVQAKSWTLKKHFEGFPTDSDFELRTTELPPIKDGEVLLEALFLSVDPYMRVVESKNPAFPTGTIVVAFLGWTSHSISDGNGLRKLPAGWPDKLPLSLALGAVGMPGLTAYFGLLDICGVKGGETVMVNAAAGAVGSVVGQIAKLKGCKVVGAAGSDEKVAYLKKLGFDAAFNYKTVKSLEEALQTASPDGYDCYFDNVGGEFSNAVLSQMKTFGRIAICGAISQYNRTGPCPPGPAPEAVIFQQLRMEGFIVTRWEGDGKIQYHEYVLEGFEKMPAAFMGMLRGKNVGKAVVKA</sequence>
<dbReference type="InterPro" id="IPR013149">
    <property type="entry name" value="ADH-like_C"/>
</dbReference>
<evidence type="ECO:0000256" key="10">
    <source>
        <dbReference type="ARBA" id="ARBA00022832"/>
    </source>
</evidence>
<gene>
    <name evidence="36" type="ORF">A6R68_00848</name>
</gene>
<evidence type="ECO:0000256" key="27">
    <source>
        <dbReference type="ARBA" id="ARBA00048290"/>
    </source>
</evidence>
<dbReference type="GO" id="GO:0005737">
    <property type="term" value="C:cytoplasm"/>
    <property type="evidence" value="ECO:0007669"/>
    <property type="project" value="UniProtKB-SubCell"/>
</dbReference>
<reference evidence="36 37" key="1">
    <citation type="submission" date="2016-06" db="EMBL/GenBank/DDBJ databases">
        <title>The Draft Genome Sequence and Annotation of the Desert Woodrat Neotoma lepida.</title>
        <authorList>
            <person name="Campbell M."/>
            <person name="Oakeson K.F."/>
            <person name="Yandell M."/>
            <person name="Halpert J.R."/>
            <person name="Dearing D."/>
        </authorList>
    </citation>
    <scope>NUCLEOTIDE SEQUENCE [LARGE SCALE GENOMIC DNA]</scope>
    <source>
        <strain evidence="36">417</strain>
        <tissue evidence="36">Liver</tissue>
    </source>
</reference>
<comment type="catalytic activity">
    <reaction evidence="28">
        <text>4-hydroxynonanal + NADP(+) = (E)-4-hydroxynon-2-enal + NADPH + H(+)</text>
        <dbReference type="Rhea" id="RHEA:64736"/>
        <dbReference type="ChEBI" id="CHEBI:15378"/>
        <dbReference type="ChEBI" id="CHEBI:57783"/>
        <dbReference type="ChEBI" id="CHEBI:58349"/>
        <dbReference type="ChEBI" id="CHEBI:58968"/>
        <dbReference type="ChEBI" id="CHEBI:156112"/>
    </reaction>
    <physiologicalReaction direction="right-to-left" evidence="28">
        <dbReference type="Rhea" id="RHEA:64738"/>
    </physiologicalReaction>
</comment>
<evidence type="ECO:0000256" key="21">
    <source>
        <dbReference type="ARBA" id="ARBA00047617"/>
    </source>
</evidence>
<keyword evidence="9" id="KW-0597">Phosphoprotein</keyword>
<comment type="catalytic activity">
    <reaction evidence="30">
        <text>6-trans-leukotriene B4 + NADP(+) = 12-oxo-(5S)-hydroxy-(6E,8E,10E,14Z)-eicosatetraenoate + NADPH + H(+)</text>
        <dbReference type="Rhea" id="RHEA:51204"/>
        <dbReference type="ChEBI" id="CHEBI:15378"/>
        <dbReference type="ChEBI" id="CHEBI:57783"/>
        <dbReference type="ChEBI" id="CHEBI:58349"/>
        <dbReference type="ChEBI" id="CHEBI:90723"/>
        <dbReference type="ChEBI" id="CHEBI:133974"/>
    </reaction>
    <physiologicalReaction direction="left-to-right" evidence="30">
        <dbReference type="Rhea" id="RHEA:51205"/>
    </physiologicalReaction>
</comment>
<comment type="catalytic activity">
    <reaction evidence="21">
        <text>decanal + NADP(+) = (2E)-decenal + NADPH + H(+)</text>
        <dbReference type="Rhea" id="RHEA:50612"/>
        <dbReference type="ChEBI" id="CHEBI:15378"/>
        <dbReference type="ChEBI" id="CHEBI:31457"/>
        <dbReference type="ChEBI" id="CHEBI:57783"/>
        <dbReference type="ChEBI" id="CHEBI:58349"/>
        <dbReference type="ChEBI" id="CHEBI:133455"/>
    </reaction>
    <physiologicalReaction direction="right-to-left" evidence="21">
        <dbReference type="Rhea" id="RHEA:50614"/>
    </physiologicalReaction>
</comment>
<accession>A0A1A6GYC2</accession>
<comment type="catalytic activity">
    <reaction evidence="27">
        <text>13,14-dihydro-15-oxo-PGF2alpha + NADP(+) = 15-oxoprostaglandin F2alpha + NADPH + H(+)</text>
        <dbReference type="Rhea" id="RHEA:50588"/>
        <dbReference type="ChEBI" id="CHEBI:15378"/>
        <dbReference type="ChEBI" id="CHEBI:57783"/>
        <dbReference type="ChEBI" id="CHEBI:58349"/>
        <dbReference type="ChEBI" id="CHEBI:133374"/>
        <dbReference type="ChEBI" id="CHEBI:133409"/>
    </reaction>
    <physiologicalReaction direction="right-to-left" evidence="27">
        <dbReference type="Rhea" id="RHEA:50590"/>
    </physiologicalReaction>
</comment>
<evidence type="ECO:0000256" key="25">
    <source>
        <dbReference type="ARBA" id="ARBA00047903"/>
    </source>
</evidence>
<evidence type="ECO:0000256" key="20">
    <source>
        <dbReference type="ARBA" id="ARBA00047461"/>
    </source>
</evidence>
<dbReference type="Pfam" id="PF00107">
    <property type="entry name" value="ADH_zinc_N"/>
    <property type="match status" value="1"/>
</dbReference>
<dbReference type="Gene3D" id="3.90.180.10">
    <property type="entry name" value="Medium-chain alcohol dehydrogenases, catalytic domain"/>
    <property type="match status" value="1"/>
</dbReference>
<dbReference type="EC" id="1.3.1.48" evidence="4"/>
<dbReference type="PANTHER" id="PTHR43205">
    <property type="entry name" value="PROSTAGLANDIN REDUCTASE"/>
    <property type="match status" value="1"/>
</dbReference>
<keyword evidence="7" id="KW-0963">Cytoplasm</keyword>
<evidence type="ECO:0000256" key="23">
    <source>
        <dbReference type="ARBA" id="ARBA00047871"/>
    </source>
</evidence>
<evidence type="ECO:0000256" key="33">
    <source>
        <dbReference type="ARBA" id="ARBA00049179"/>
    </source>
</evidence>
<evidence type="ECO:0000256" key="1">
    <source>
        <dbReference type="ARBA" id="ARBA00004496"/>
    </source>
</evidence>
<evidence type="ECO:0000256" key="3">
    <source>
        <dbReference type="ARBA" id="ARBA00011852"/>
    </source>
</evidence>
<keyword evidence="10" id="KW-0276">Fatty acid metabolism</keyword>
<comment type="similarity">
    <text evidence="2">Belongs to the NADP-dependent oxidoreductase L4BD family.</text>
</comment>
<evidence type="ECO:0000313" key="37">
    <source>
        <dbReference type="Proteomes" id="UP000092124"/>
    </source>
</evidence>
<comment type="subcellular location">
    <subcellularLocation>
        <location evidence="1">Cytoplasm</location>
    </subcellularLocation>
</comment>
<dbReference type="GO" id="GO:0032440">
    <property type="term" value="F:2-alkenal reductase [NAD(P)H] activity"/>
    <property type="evidence" value="ECO:0007669"/>
    <property type="project" value="UniProtKB-EC"/>
</dbReference>
<comment type="catalytic activity">
    <reaction evidence="25">
        <text>dodecanal + NADP(+) = (2E)-dodecenal + NADPH + H(+)</text>
        <dbReference type="Rhea" id="RHEA:50784"/>
        <dbReference type="ChEBI" id="CHEBI:15378"/>
        <dbReference type="ChEBI" id="CHEBI:27836"/>
        <dbReference type="ChEBI" id="CHEBI:57783"/>
        <dbReference type="ChEBI" id="CHEBI:58349"/>
        <dbReference type="ChEBI" id="CHEBI:133741"/>
    </reaction>
    <physiologicalReaction direction="right-to-left" evidence="25">
        <dbReference type="Rhea" id="RHEA:50786"/>
    </physiologicalReaction>
</comment>
<keyword evidence="37" id="KW-1185">Reference proteome</keyword>
<dbReference type="AlphaFoldDB" id="A0A1A6GYC2"/>
<evidence type="ECO:0000256" key="34">
    <source>
        <dbReference type="ARBA" id="ARBA00049368"/>
    </source>
</evidence>
<evidence type="ECO:0000256" key="18">
    <source>
        <dbReference type="ARBA" id="ARBA00032297"/>
    </source>
</evidence>
<proteinExistence type="inferred from homology"/>
<evidence type="ECO:0000256" key="7">
    <source>
        <dbReference type="ARBA" id="ARBA00022490"/>
    </source>
</evidence>
<evidence type="ECO:0000259" key="35">
    <source>
        <dbReference type="SMART" id="SM00829"/>
    </source>
</evidence>
<dbReference type="OrthoDB" id="809632at2759"/>
<dbReference type="CDD" id="cd08294">
    <property type="entry name" value="leukotriene_B4_DH_like"/>
    <property type="match status" value="1"/>
</dbReference>
<comment type="catalytic activity">
    <reaction evidence="23">
        <text>leukotriene B4 + NADP(+) = 12-oxo-leukotriene B4 + NADPH + H(+)</text>
        <dbReference type="Rhea" id="RHEA:50608"/>
        <dbReference type="ChEBI" id="CHEBI:15378"/>
        <dbReference type="ChEBI" id="CHEBI:57461"/>
        <dbReference type="ChEBI" id="CHEBI:57783"/>
        <dbReference type="ChEBI" id="CHEBI:58349"/>
        <dbReference type="ChEBI" id="CHEBI:133309"/>
    </reaction>
    <physiologicalReaction direction="left-to-right" evidence="23">
        <dbReference type="Rhea" id="RHEA:50609"/>
    </physiologicalReaction>
</comment>
<dbReference type="STRING" id="56216.A0A1A6GYC2"/>
<evidence type="ECO:0000256" key="28">
    <source>
        <dbReference type="ARBA" id="ARBA00048387"/>
    </source>
</evidence>
<organism evidence="36 37">
    <name type="scientific">Neotoma lepida</name>
    <name type="common">Desert woodrat</name>
    <dbReference type="NCBI Taxonomy" id="56216"/>
    <lineage>
        <taxon>Eukaryota</taxon>
        <taxon>Metazoa</taxon>
        <taxon>Chordata</taxon>
        <taxon>Craniata</taxon>
        <taxon>Vertebrata</taxon>
        <taxon>Euteleostomi</taxon>
        <taxon>Mammalia</taxon>
        <taxon>Eutheria</taxon>
        <taxon>Euarchontoglires</taxon>
        <taxon>Glires</taxon>
        <taxon>Rodentia</taxon>
        <taxon>Myomorpha</taxon>
        <taxon>Muroidea</taxon>
        <taxon>Cricetidae</taxon>
        <taxon>Neotominae</taxon>
        <taxon>Neotoma</taxon>
    </lineage>
</organism>
<dbReference type="InterPro" id="IPR011032">
    <property type="entry name" value="GroES-like_sf"/>
</dbReference>
<dbReference type="InterPro" id="IPR020843">
    <property type="entry name" value="ER"/>
</dbReference>
<evidence type="ECO:0000256" key="30">
    <source>
        <dbReference type="ARBA" id="ARBA00048953"/>
    </source>
</evidence>
<comment type="catalytic activity">
    <reaction evidence="22">
        <text>pentan-2-one + NADP(+) = (E)-pent-3-en-2-one + NADPH + H(+)</text>
        <dbReference type="Rhea" id="RHEA:50788"/>
        <dbReference type="ChEBI" id="CHEBI:15378"/>
        <dbReference type="ChEBI" id="CHEBI:16472"/>
        <dbReference type="ChEBI" id="CHEBI:57783"/>
        <dbReference type="ChEBI" id="CHEBI:58349"/>
        <dbReference type="ChEBI" id="CHEBI:145276"/>
    </reaction>
    <physiologicalReaction direction="right-to-left" evidence="22">
        <dbReference type="Rhea" id="RHEA:50790"/>
    </physiologicalReaction>
</comment>
<dbReference type="FunFam" id="3.40.50.720:FF:000121">
    <property type="entry name" value="Prostaglandin reductase 2"/>
    <property type="match status" value="1"/>
</dbReference>
<keyword evidence="12" id="KW-0007">Acetylation</keyword>
<comment type="catalytic activity">
    <reaction evidence="26">
        <text>nonan-2-one + NADP(+) = (3E)-nonen-2-one + NADPH + H(+)</text>
        <dbReference type="Rhea" id="RHEA:50616"/>
        <dbReference type="ChEBI" id="CHEBI:15378"/>
        <dbReference type="ChEBI" id="CHEBI:57783"/>
        <dbReference type="ChEBI" id="CHEBI:58349"/>
        <dbReference type="ChEBI" id="CHEBI:77927"/>
        <dbReference type="ChEBI" id="CHEBI:133457"/>
    </reaction>
    <physiologicalReaction direction="right-to-left" evidence="26">
        <dbReference type="Rhea" id="RHEA:50618"/>
    </physiologicalReaction>
</comment>
<dbReference type="SUPFAM" id="SSF51735">
    <property type="entry name" value="NAD(P)-binding Rossmann-fold domains"/>
    <property type="match status" value="1"/>
</dbReference>
<dbReference type="GO" id="GO:0047522">
    <property type="term" value="F:15-oxoprostaglandin 13-reductase [NAD(P)+] activity"/>
    <property type="evidence" value="ECO:0007669"/>
    <property type="project" value="UniProtKB-EC"/>
</dbReference>
<evidence type="ECO:0000256" key="31">
    <source>
        <dbReference type="ARBA" id="ARBA00049068"/>
    </source>
</evidence>
<comment type="catalytic activity">
    <reaction evidence="29">
        <text>20-hydroxy-leukotriene B4 + NADP(+) = 12-oxo-20-hydroxy-leukotriene B4 + NADPH + H(+)</text>
        <dbReference type="Rhea" id="RHEA:51208"/>
        <dbReference type="ChEBI" id="CHEBI:15378"/>
        <dbReference type="ChEBI" id="CHEBI:57460"/>
        <dbReference type="ChEBI" id="CHEBI:57783"/>
        <dbReference type="ChEBI" id="CHEBI:58349"/>
        <dbReference type="ChEBI" id="CHEBI:133346"/>
    </reaction>
    <physiologicalReaction direction="left-to-right" evidence="29">
        <dbReference type="Rhea" id="RHEA:51209"/>
    </physiologicalReaction>
</comment>
<comment type="catalytic activity">
    <reaction evidence="32">
        <text>13,14-dihydro-15-oxo-prostaglandin E1 + NADP(+) = 15-oxoprostaglandin E1 + NADPH + H(+)</text>
        <dbReference type="Rhea" id="RHEA:50584"/>
        <dbReference type="ChEBI" id="CHEBI:15378"/>
        <dbReference type="ChEBI" id="CHEBI:57401"/>
        <dbReference type="ChEBI" id="CHEBI:57783"/>
        <dbReference type="ChEBI" id="CHEBI:58349"/>
        <dbReference type="ChEBI" id="CHEBI:133408"/>
    </reaction>
    <physiologicalReaction direction="right-to-left" evidence="32">
        <dbReference type="Rhea" id="RHEA:50586"/>
    </physiologicalReaction>
</comment>
<dbReference type="InterPro" id="IPR014190">
    <property type="entry name" value="PTGR1"/>
</dbReference>
<evidence type="ECO:0000256" key="19">
    <source>
        <dbReference type="ARBA" id="ARBA00033119"/>
    </source>
</evidence>
<keyword evidence="8" id="KW-0644">Prostaglandin metabolism</keyword>
<evidence type="ECO:0000313" key="36">
    <source>
        <dbReference type="EMBL" id="OBS70610.1"/>
    </source>
</evidence>
<dbReference type="EMBL" id="LZPO01066292">
    <property type="protein sequence ID" value="OBS70610.1"/>
    <property type="molecule type" value="Genomic_DNA"/>
</dbReference>
<dbReference type="InterPro" id="IPR036291">
    <property type="entry name" value="NAD(P)-bd_dom_sf"/>
</dbReference>
<dbReference type="Proteomes" id="UP000092124">
    <property type="component" value="Unassembled WGS sequence"/>
</dbReference>
<dbReference type="PANTHER" id="PTHR43205:SF7">
    <property type="entry name" value="PROSTAGLANDIN REDUCTASE 1"/>
    <property type="match status" value="1"/>
</dbReference>
<evidence type="ECO:0000256" key="32">
    <source>
        <dbReference type="ARBA" id="ARBA00049070"/>
    </source>
</evidence>
<evidence type="ECO:0000256" key="22">
    <source>
        <dbReference type="ARBA" id="ARBA00047742"/>
    </source>
</evidence>
<evidence type="ECO:0000256" key="12">
    <source>
        <dbReference type="ARBA" id="ARBA00022990"/>
    </source>
</evidence>
<evidence type="ECO:0000256" key="4">
    <source>
        <dbReference type="ARBA" id="ARBA00011981"/>
    </source>
</evidence>
<evidence type="ECO:0000256" key="11">
    <source>
        <dbReference type="ARBA" id="ARBA00022857"/>
    </source>
</evidence>
<comment type="catalytic activity">
    <reaction evidence="20">
        <text>octanal + NADP(+) = (2E)-octenal + NADPH + H(+)</text>
        <dbReference type="Rhea" id="RHEA:50780"/>
        <dbReference type="ChEBI" id="CHEBI:15378"/>
        <dbReference type="ChEBI" id="CHEBI:17935"/>
        <dbReference type="ChEBI" id="CHEBI:57783"/>
        <dbReference type="ChEBI" id="CHEBI:58349"/>
        <dbReference type="ChEBI" id="CHEBI:61748"/>
    </reaction>
    <physiologicalReaction direction="right-to-left" evidence="20">
        <dbReference type="Rhea" id="RHEA:50782"/>
    </physiologicalReaction>
</comment>
<dbReference type="Pfam" id="PF16884">
    <property type="entry name" value="ADH_N_2"/>
    <property type="match status" value="1"/>
</dbReference>
<comment type="caution">
    <text evidence="36">The sequence shown here is derived from an EMBL/GenBank/DDBJ whole genome shotgun (WGS) entry which is preliminary data.</text>
</comment>
<dbReference type="InterPro" id="IPR041694">
    <property type="entry name" value="ADH_N_2"/>
</dbReference>
<dbReference type="InterPro" id="IPR045010">
    <property type="entry name" value="MDR_fam"/>
</dbReference>
<feature type="domain" description="Enoyl reductase (ER)" evidence="35">
    <location>
        <begin position="18"/>
        <end position="293"/>
    </location>
</feature>
<evidence type="ECO:0000256" key="26">
    <source>
        <dbReference type="ARBA" id="ARBA00048066"/>
    </source>
</evidence>
<dbReference type="Gene3D" id="3.40.50.720">
    <property type="entry name" value="NAD(P)-binding Rossmann-like Domain"/>
    <property type="match status" value="1"/>
</dbReference>